<feature type="binding site" evidence="6">
    <location>
        <begin position="249"/>
        <end position="255"/>
    </location>
    <ligand>
        <name>GTP</name>
        <dbReference type="ChEBI" id="CHEBI:37565"/>
    </ligand>
</feature>
<dbReference type="RefSeq" id="WP_328988168.1">
    <property type="nucleotide sequence ID" value="NZ_CP121472.1"/>
</dbReference>
<keyword evidence="6 9" id="KW-0378">Hydrolase</keyword>
<dbReference type="Gene3D" id="1.20.120.430">
    <property type="entry name" value="tRNA modification GTPase MnmE domain 2"/>
    <property type="match status" value="1"/>
</dbReference>
<name>A0ABZ0SH33_9GAMM</name>
<dbReference type="InterPro" id="IPR027417">
    <property type="entry name" value="P-loop_NTPase"/>
</dbReference>
<feature type="binding site" evidence="6">
    <location>
        <position position="85"/>
    </location>
    <ligand>
        <name>(6S)-5-formyl-5,6,7,8-tetrahydrofolate</name>
        <dbReference type="ChEBI" id="CHEBI:57457"/>
    </ligand>
</feature>
<evidence type="ECO:0000259" key="8">
    <source>
        <dbReference type="PROSITE" id="PS51709"/>
    </source>
</evidence>
<feature type="binding site" evidence="6">
    <location>
        <position position="251"/>
    </location>
    <ligand>
        <name>K(+)</name>
        <dbReference type="ChEBI" id="CHEBI:29103"/>
    </ligand>
</feature>
<keyword evidence="5 6" id="KW-0342">GTP-binding</keyword>
<dbReference type="HAMAP" id="MF_00379">
    <property type="entry name" value="GTPase_MnmE"/>
    <property type="match status" value="1"/>
</dbReference>
<dbReference type="CDD" id="cd04164">
    <property type="entry name" value="trmE"/>
    <property type="match status" value="1"/>
</dbReference>
<dbReference type="InterPro" id="IPR025867">
    <property type="entry name" value="MnmE_helical"/>
</dbReference>
<dbReference type="InterPro" id="IPR027368">
    <property type="entry name" value="MnmE_dom2"/>
</dbReference>
<dbReference type="PROSITE" id="PS51709">
    <property type="entry name" value="G_TRME"/>
    <property type="match status" value="1"/>
</dbReference>
<comment type="function">
    <text evidence="6">Exhibits a very high intrinsic GTPase hydrolysis rate. Involved in the addition of a carboxymethylaminomethyl (cmnm) group at the wobble position (U34) of certain tRNAs, forming tRNA-cmnm(5)s(2)U34.</text>
</comment>
<feature type="binding site" evidence="6">
    <location>
        <position position="254"/>
    </location>
    <ligand>
        <name>K(+)</name>
        <dbReference type="ChEBI" id="CHEBI:29103"/>
    </ligand>
</feature>
<dbReference type="Pfam" id="PF10396">
    <property type="entry name" value="TrmE_N"/>
    <property type="match status" value="1"/>
</dbReference>
<feature type="binding site" evidence="6">
    <location>
        <position position="234"/>
    </location>
    <ligand>
        <name>Mg(2+)</name>
        <dbReference type="ChEBI" id="CHEBI:18420"/>
    </ligand>
</feature>
<comment type="cofactor">
    <cofactor evidence="6">
        <name>K(+)</name>
        <dbReference type="ChEBI" id="CHEBI:29103"/>
    </cofactor>
    <text evidence="6">Binds 1 potassium ion per subunit.</text>
</comment>
<comment type="caution">
    <text evidence="6">Lacks conserved residue(s) required for the propagation of feature annotation.</text>
</comment>
<proteinExistence type="inferred from homology"/>
<dbReference type="NCBIfam" id="TIGR00231">
    <property type="entry name" value="small_GTP"/>
    <property type="match status" value="1"/>
</dbReference>
<evidence type="ECO:0000256" key="4">
    <source>
        <dbReference type="ARBA" id="ARBA00022958"/>
    </source>
</evidence>
<dbReference type="NCBIfam" id="NF003661">
    <property type="entry name" value="PRK05291.1-3"/>
    <property type="match status" value="1"/>
</dbReference>
<dbReference type="PANTHER" id="PTHR42714">
    <property type="entry name" value="TRNA MODIFICATION GTPASE GTPBP3"/>
    <property type="match status" value="1"/>
</dbReference>
<feature type="domain" description="TrmE-type G" evidence="8">
    <location>
        <begin position="220"/>
        <end position="379"/>
    </location>
</feature>
<keyword evidence="3 6" id="KW-0547">Nucleotide-binding</keyword>
<dbReference type="InterPro" id="IPR018948">
    <property type="entry name" value="GTP-bd_TrmE_N"/>
</dbReference>
<comment type="subunit">
    <text evidence="6">Homodimer. Heterotetramer of two MnmE and two MnmG subunits.</text>
</comment>
<feature type="binding site" evidence="6">
    <location>
        <position position="249"/>
    </location>
    <ligand>
        <name>K(+)</name>
        <dbReference type="ChEBI" id="CHEBI:29103"/>
    </ligand>
</feature>
<protein>
    <recommendedName>
        <fullName evidence="6">tRNA modification GTPase MnmE</fullName>
        <ecNumber evidence="6">3.6.-.-</ecNumber>
    </recommendedName>
</protein>
<evidence type="ECO:0000256" key="3">
    <source>
        <dbReference type="ARBA" id="ARBA00022741"/>
    </source>
</evidence>
<dbReference type="Pfam" id="PF12631">
    <property type="entry name" value="MnmE_helical"/>
    <property type="match status" value="1"/>
</dbReference>
<accession>A0ABZ0SH33</accession>
<dbReference type="InterPro" id="IPR005225">
    <property type="entry name" value="Small_GTP-bd"/>
</dbReference>
<feature type="binding site" evidence="6">
    <location>
        <position position="28"/>
    </location>
    <ligand>
        <name>(6S)-5-formyl-5,6,7,8-tetrahydrofolate</name>
        <dbReference type="ChEBI" id="CHEBI:57457"/>
    </ligand>
</feature>
<dbReference type="SUPFAM" id="SSF116878">
    <property type="entry name" value="TrmE connector domain"/>
    <property type="match status" value="1"/>
</dbReference>
<dbReference type="CDD" id="cd14858">
    <property type="entry name" value="TrmE_N"/>
    <property type="match status" value="1"/>
</dbReference>
<keyword evidence="10" id="KW-1185">Reference proteome</keyword>
<evidence type="ECO:0000256" key="2">
    <source>
        <dbReference type="ARBA" id="ARBA00022694"/>
    </source>
</evidence>
<keyword evidence="4 6" id="KW-0630">Potassium</keyword>
<dbReference type="EMBL" id="CP121472">
    <property type="protein sequence ID" value="WPL19953.1"/>
    <property type="molecule type" value="Genomic_DNA"/>
</dbReference>
<evidence type="ECO:0000256" key="6">
    <source>
        <dbReference type="HAMAP-Rule" id="MF_00379"/>
    </source>
</evidence>
<evidence type="ECO:0000313" key="9">
    <source>
        <dbReference type="EMBL" id="WPL19953.1"/>
    </source>
</evidence>
<dbReference type="Pfam" id="PF01926">
    <property type="entry name" value="MMR_HSR1"/>
    <property type="match status" value="1"/>
</dbReference>
<dbReference type="Gene3D" id="3.30.1360.120">
    <property type="entry name" value="Probable tRNA modification gtpase trme, domain 1"/>
    <property type="match status" value="1"/>
</dbReference>
<organism evidence="9 10">
    <name type="scientific">Thiorhodovibrio winogradskyi</name>
    <dbReference type="NCBI Taxonomy" id="77007"/>
    <lineage>
        <taxon>Bacteria</taxon>
        <taxon>Pseudomonadati</taxon>
        <taxon>Pseudomonadota</taxon>
        <taxon>Gammaproteobacteria</taxon>
        <taxon>Chromatiales</taxon>
        <taxon>Chromatiaceae</taxon>
        <taxon>Thiorhodovibrio</taxon>
    </lineage>
</organism>
<dbReference type="PANTHER" id="PTHR42714:SF2">
    <property type="entry name" value="TRNA MODIFICATION GTPASE GTPBP3, MITOCHONDRIAL"/>
    <property type="match status" value="1"/>
</dbReference>
<evidence type="ECO:0000256" key="1">
    <source>
        <dbReference type="ARBA" id="ARBA00011043"/>
    </source>
</evidence>
<feature type="binding site" evidence="6">
    <location>
        <begin position="230"/>
        <end position="235"/>
    </location>
    <ligand>
        <name>GTP</name>
        <dbReference type="ChEBI" id="CHEBI:37565"/>
    </ligand>
</feature>
<dbReference type="InterPro" id="IPR031168">
    <property type="entry name" value="G_TrmE"/>
</dbReference>
<comment type="similarity">
    <text evidence="1 6 7">Belongs to the TRAFAC class TrmE-Era-EngA-EngB-Septin-like GTPase superfamily. TrmE GTPase family.</text>
</comment>
<reference evidence="9 10" key="1">
    <citation type="journal article" date="2023" name="Microorganisms">
        <title>Thiorhodovibrio frisius and Trv. litoralis spp. nov., Two Novel Members from a Clade of Fastidious Purple Sulfur Bacteria That Exhibit Unique Red-Shifted Light-Harvesting Capabilities.</title>
        <authorList>
            <person name="Methner A."/>
            <person name="Kuzyk S.B."/>
            <person name="Petersen J."/>
            <person name="Bauer S."/>
            <person name="Brinkmann H."/>
            <person name="Sichau K."/>
            <person name="Wanner G."/>
            <person name="Wolf J."/>
            <person name="Neumann-Schaal M."/>
            <person name="Henke P."/>
            <person name="Tank M."/>
            <person name="Sproer C."/>
            <person name="Bunk B."/>
            <person name="Overmann J."/>
        </authorList>
    </citation>
    <scope>NUCLEOTIDE SEQUENCE [LARGE SCALE GENOMIC DNA]</scope>
    <source>
        <strain evidence="9 10">DSM 6702</strain>
    </source>
</reference>
<dbReference type="EC" id="3.6.-.-" evidence="6"/>
<dbReference type="InterPro" id="IPR006073">
    <property type="entry name" value="GTP-bd"/>
</dbReference>
<dbReference type="Proteomes" id="UP001432180">
    <property type="component" value="Chromosome"/>
</dbReference>
<keyword evidence="6" id="KW-0479">Metal-binding</keyword>
<keyword evidence="6" id="KW-0963">Cytoplasm</keyword>
<feature type="binding site" evidence="6">
    <location>
        <position position="124"/>
    </location>
    <ligand>
        <name>(6S)-5-formyl-5,6,7,8-tetrahydrofolate</name>
        <dbReference type="ChEBI" id="CHEBI:57457"/>
    </ligand>
</feature>
<keyword evidence="2 6" id="KW-0819">tRNA processing</keyword>
<dbReference type="NCBIfam" id="TIGR00450">
    <property type="entry name" value="mnmE_trmE_thdF"/>
    <property type="match status" value="1"/>
</dbReference>
<feature type="binding site" evidence="6">
    <location>
        <position position="230"/>
    </location>
    <ligand>
        <name>K(+)</name>
        <dbReference type="ChEBI" id="CHEBI:29103"/>
    </ligand>
</feature>
<feature type="binding site" evidence="6">
    <location>
        <position position="255"/>
    </location>
    <ligand>
        <name>Mg(2+)</name>
        <dbReference type="ChEBI" id="CHEBI:18420"/>
    </ligand>
</feature>
<feature type="binding site" evidence="6">
    <location>
        <begin position="274"/>
        <end position="277"/>
    </location>
    <ligand>
        <name>GTP</name>
        <dbReference type="ChEBI" id="CHEBI:37565"/>
    </ligand>
</feature>
<dbReference type="InterPro" id="IPR027266">
    <property type="entry name" value="TrmE/GcvT-like"/>
</dbReference>
<gene>
    <name evidence="6 9" type="primary">mnmE</name>
    <name evidence="6" type="synonym">trmE</name>
    <name evidence="9" type="ORF">Thiowin_05108</name>
</gene>
<feature type="binding site" evidence="6">
    <location>
        <position position="456"/>
    </location>
    <ligand>
        <name>(6S)-5-formyl-5,6,7,8-tetrahydrofolate</name>
        <dbReference type="ChEBI" id="CHEBI:57457"/>
    </ligand>
</feature>
<keyword evidence="6" id="KW-0460">Magnesium</keyword>
<dbReference type="SUPFAM" id="SSF52540">
    <property type="entry name" value="P-loop containing nucleoside triphosphate hydrolases"/>
    <property type="match status" value="1"/>
</dbReference>
<evidence type="ECO:0000313" key="10">
    <source>
        <dbReference type="Proteomes" id="UP001432180"/>
    </source>
</evidence>
<dbReference type="InterPro" id="IPR004520">
    <property type="entry name" value="GTPase_MnmE"/>
</dbReference>
<comment type="subcellular location">
    <subcellularLocation>
        <location evidence="6">Cytoplasm</location>
    </subcellularLocation>
</comment>
<evidence type="ECO:0000256" key="5">
    <source>
        <dbReference type="ARBA" id="ARBA00023134"/>
    </source>
</evidence>
<dbReference type="GO" id="GO:0016787">
    <property type="term" value="F:hydrolase activity"/>
    <property type="evidence" value="ECO:0007669"/>
    <property type="project" value="UniProtKB-KW"/>
</dbReference>
<evidence type="ECO:0000256" key="7">
    <source>
        <dbReference type="RuleBase" id="RU003313"/>
    </source>
</evidence>
<sequence>MQSATKAQFDTIAAVATAPGRGGIGVIRISGSIVKLIGKSILQRSLPPRQAILGNFLDDSGETIDQGIGLFFPSPASYTGEDVLELQAHGSPVVLDLLLKRVISLGARLACPGEFTERAFHNGKLDLTQAEAVADLIASNNQMQAKLARRTLQGAFASSVSDLQALLTRQRVLIEAGLDFSDEDLEPTDIEAVDKGIVSIIQRIDQLSHVASQGERVRDGMTVVIVGPPNSGKSSLLNQISGQQSAIVTPIAGTTRDLVRADIQLDGMPLHVIDTAGIRNSCDFIEQEGIRRALEETQIADLVLWVYDGMLGRPEAVDLQRILATTAITLVRNKIDLLAEQPNVQEVRHSGALMHELSISAKTGLGLGQLKEHIKKCSGYEMMVEGAFMARRRHLVCLEQTRNYLVAAKKSLSVGEPAEILAEDLREAQMALSRITGDVSSDDLLGEIFSSFCIGK</sequence>
<dbReference type="Gene3D" id="3.40.50.300">
    <property type="entry name" value="P-loop containing nucleotide triphosphate hydrolases"/>
    <property type="match status" value="1"/>
</dbReference>